<keyword evidence="2" id="KW-1185">Reference proteome</keyword>
<evidence type="ECO:0008006" key="3">
    <source>
        <dbReference type="Google" id="ProtNLM"/>
    </source>
</evidence>
<dbReference type="Proteomes" id="UP000661077">
    <property type="component" value="Unassembled WGS sequence"/>
</dbReference>
<accession>A0ABS1WTY9</accession>
<sequence length="137" mass="15286">MIRSQRARWWSGLLLLPVLALLMGARQVPLVDPEPIAVPAGLTEAKVSKAIKAALVGRTWVVTEDQPGKITATLNLRTHMAKIEIPYDTSKVAVRYLDSSELMYAEKKGVKVIHRNYLSWIQNLVTDINRNLLLAGE</sequence>
<proteinExistence type="predicted"/>
<organism evidence="1 2">
    <name type="scientific">Steroidobacter gossypii</name>
    <dbReference type="NCBI Taxonomy" id="2805490"/>
    <lineage>
        <taxon>Bacteria</taxon>
        <taxon>Pseudomonadati</taxon>
        <taxon>Pseudomonadota</taxon>
        <taxon>Gammaproteobacteria</taxon>
        <taxon>Steroidobacterales</taxon>
        <taxon>Steroidobacteraceae</taxon>
        <taxon>Steroidobacter</taxon>
    </lineage>
</organism>
<protein>
    <recommendedName>
        <fullName evidence="3">DUF3016 domain-containing protein</fullName>
    </recommendedName>
</protein>
<reference evidence="1 2" key="1">
    <citation type="journal article" date="2021" name="Int. J. Syst. Evol. Microbiol.">
        <title>Steroidobacter gossypii sp. nov., isolated from soil of cotton cropping field.</title>
        <authorList>
            <person name="Huang R."/>
            <person name="Yang S."/>
            <person name="Zhen C."/>
            <person name="Liu W."/>
        </authorList>
    </citation>
    <scope>NUCLEOTIDE SEQUENCE [LARGE SCALE GENOMIC DNA]</scope>
    <source>
        <strain evidence="1 2">S1-65</strain>
    </source>
</reference>
<evidence type="ECO:0000313" key="1">
    <source>
        <dbReference type="EMBL" id="MBM0104440.1"/>
    </source>
</evidence>
<gene>
    <name evidence="1" type="ORF">JM946_06765</name>
</gene>
<evidence type="ECO:0000313" key="2">
    <source>
        <dbReference type="Proteomes" id="UP000661077"/>
    </source>
</evidence>
<name>A0ABS1WTY9_9GAMM</name>
<dbReference type="RefSeq" id="WP_203166384.1">
    <property type="nucleotide sequence ID" value="NZ_JAEVLS010000001.1"/>
</dbReference>
<comment type="caution">
    <text evidence="1">The sequence shown here is derived from an EMBL/GenBank/DDBJ whole genome shotgun (WGS) entry which is preliminary data.</text>
</comment>
<dbReference type="EMBL" id="JAEVLS010000001">
    <property type="protein sequence ID" value="MBM0104440.1"/>
    <property type="molecule type" value="Genomic_DNA"/>
</dbReference>